<dbReference type="Gene3D" id="2.40.30.200">
    <property type="match status" value="1"/>
</dbReference>
<evidence type="ECO:0000259" key="1">
    <source>
        <dbReference type="Pfam" id="PF05709"/>
    </source>
</evidence>
<name>A0A2X2XQ28_CLOPF</name>
<dbReference type="Pfam" id="PF05709">
    <property type="entry name" value="Sipho_tail"/>
    <property type="match status" value="1"/>
</dbReference>
<accession>A0A2X2XQ28</accession>
<sequence length="231" mass="26914">MLDLLFNLKFLKQDIGVSIVRRSPAILANKNINVINRVGADGDLYEDLGGRKDIIIPVECNFVADNPKTIFRRVKHWLNNIEDNKLIFTDDPGWFYKVVNVEIGQMEVKFKRKGEFTINFTCRGWQYDLAGDEFLEIENNTMLYNEYDLAKPELYIEGNGEITITINNNKFKVMVKDYLYIDSELEIAYREKTDCLNIDDGDYPVLTYGENNISFTGNVNKVEIKPRWREV</sequence>
<reference evidence="2 3" key="1">
    <citation type="submission" date="2018-06" db="EMBL/GenBank/DDBJ databases">
        <authorList>
            <consortium name="Pathogen Informatics"/>
            <person name="Doyle S."/>
        </authorList>
    </citation>
    <scope>NUCLEOTIDE SEQUENCE [LARGE SCALE GENOMIC DNA]</scope>
    <source>
        <strain evidence="2 3">NCTC10719</strain>
    </source>
</reference>
<dbReference type="NCBIfam" id="TIGR01633">
    <property type="entry name" value="phi3626_gp14_N"/>
    <property type="match status" value="1"/>
</dbReference>
<evidence type="ECO:0000313" key="2">
    <source>
        <dbReference type="EMBL" id="SQB57832.1"/>
    </source>
</evidence>
<dbReference type="InterPro" id="IPR008841">
    <property type="entry name" value="Siphovirus-type_tail_N"/>
</dbReference>
<dbReference type="RefSeq" id="WP_111925988.1">
    <property type="nucleotide sequence ID" value="NZ_UAWG01000001.1"/>
</dbReference>
<proteinExistence type="predicted"/>
<feature type="domain" description="Siphovirus-type tail component RIFT-related" evidence="1">
    <location>
        <begin position="33"/>
        <end position="122"/>
    </location>
</feature>
<evidence type="ECO:0000313" key="3">
    <source>
        <dbReference type="Proteomes" id="UP000249986"/>
    </source>
</evidence>
<dbReference type="EMBL" id="UAWG01000001">
    <property type="protein sequence ID" value="SQB57832.1"/>
    <property type="molecule type" value="Genomic_DNA"/>
</dbReference>
<organism evidence="2 3">
    <name type="scientific">Clostridium perfringens</name>
    <dbReference type="NCBI Taxonomy" id="1502"/>
    <lineage>
        <taxon>Bacteria</taxon>
        <taxon>Bacillati</taxon>
        <taxon>Bacillota</taxon>
        <taxon>Clostridia</taxon>
        <taxon>Eubacteriales</taxon>
        <taxon>Clostridiaceae</taxon>
        <taxon>Clostridium</taxon>
    </lineage>
</organism>
<dbReference type="InterPro" id="IPR006520">
    <property type="entry name" value="Dit_BPSPP_N"/>
</dbReference>
<dbReference type="Proteomes" id="UP000249986">
    <property type="component" value="Unassembled WGS sequence"/>
</dbReference>
<protein>
    <submittedName>
        <fullName evidence="2">Phage tail component</fullName>
    </submittedName>
</protein>
<dbReference type="AlphaFoldDB" id="A0A2X2XQ28"/>
<gene>
    <name evidence="2" type="ORF">NCTC10719_00426</name>
</gene>